<gene>
    <name evidence="2" type="ORF">PWO00_10670</name>
</gene>
<name>A0ABD7X2Q2_PRIAR</name>
<organism evidence="2 3">
    <name type="scientific">Priestia aryabhattai</name>
    <name type="common">Bacillus aryabhattai</name>
    <dbReference type="NCBI Taxonomy" id="412384"/>
    <lineage>
        <taxon>Bacteria</taxon>
        <taxon>Bacillati</taxon>
        <taxon>Bacillota</taxon>
        <taxon>Bacilli</taxon>
        <taxon>Bacillales</taxon>
        <taxon>Bacillaceae</taxon>
        <taxon>Priestia</taxon>
    </lineage>
</organism>
<dbReference type="RefSeq" id="WP_275037594.1">
    <property type="nucleotide sequence ID" value="NZ_CP118718.1"/>
</dbReference>
<sequence>MKPDAAYKKAYMSFYHEWKASGEKMIPWVIAKDPAYFEKMVQELLDAEKRIGLKEGFVPDSTYWLMHHERVIGVVNIRHELSEILRNSGGHIGYGIRPSERQKGYAKLLLRLSLQEIKKLGVQRALVVCDDWNTASRRTILANGGIQDEDYIEEDGAVVQRFWIHTDKKA</sequence>
<evidence type="ECO:0000259" key="1">
    <source>
        <dbReference type="PROSITE" id="PS51186"/>
    </source>
</evidence>
<dbReference type="PANTHER" id="PTHR39173">
    <property type="entry name" value="ACETYLTRANSFERASE"/>
    <property type="match status" value="1"/>
</dbReference>
<evidence type="ECO:0000313" key="2">
    <source>
        <dbReference type="EMBL" id="WEA46989.1"/>
    </source>
</evidence>
<dbReference type="GO" id="GO:0016746">
    <property type="term" value="F:acyltransferase activity"/>
    <property type="evidence" value="ECO:0007669"/>
    <property type="project" value="UniProtKB-KW"/>
</dbReference>
<dbReference type="EC" id="2.3.1.-" evidence="2"/>
<dbReference type="PANTHER" id="PTHR39173:SF1">
    <property type="entry name" value="ACETYLTRANSFERASE"/>
    <property type="match status" value="1"/>
</dbReference>
<dbReference type="SUPFAM" id="SSF55729">
    <property type="entry name" value="Acyl-CoA N-acyltransferases (Nat)"/>
    <property type="match status" value="1"/>
</dbReference>
<evidence type="ECO:0000313" key="3">
    <source>
        <dbReference type="Proteomes" id="UP001220217"/>
    </source>
</evidence>
<dbReference type="Proteomes" id="UP001220217">
    <property type="component" value="Chromosome"/>
</dbReference>
<dbReference type="EMBL" id="CP118718">
    <property type="protein sequence ID" value="WEA46989.1"/>
    <property type="molecule type" value="Genomic_DNA"/>
</dbReference>
<keyword evidence="2" id="KW-0012">Acyltransferase</keyword>
<dbReference type="InterPro" id="IPR000182">
    <property type="entry name" value="GNAT_dom"/>
</dbReference>
<accession>A0ABD7X2Q2</accession>
<dbReference type="AlphaFoldDB" id="A0ABD7X2Q2"/>
<dbReference type="Gene3D" id="3.40.630.30">
    <property type="match status" value="1"/>
</dbReference>
<proteinExistence type="predicted"/>
<protein>
    <submittedName>
        <fullName evidence="2">GNAT family N-acetyltransferase</fullName>
        <ecNumber evidence="2">2.3.1.-</ecNumber>
    </submittedName>
</protein>
<keyword evidence="2" id="KW-0808">Transferase</keyword>
<feature type="domain" description="N-acetyltransferase" evidence="1">
    <location>
        <begin position="12"/>
        <end position="165"/>
    </location>
</feature>
<dbReference type="PROSITE" id="PS51186">
    <property type="entry name" value="GNAT"/>
    <property type="match status" value="1"/>
</dbReference>
<reference evidence="2 3" key="1">
    <citation type="submission" date="2023-02" db="EMBL/GenBank/DDBJ databases">
        <title>Complete genome sequence of Priestia aryabhattai G5MAi6, a methanol-tolerant strain isolated from tap water in Hong Kong.</title>
        <authorList>
            <person name="Leung K.M."/>
            <person name="Lai G.K.K."/>
            <person name="Griffin S.D.J."/>
        </authorList>
    </citation>
    <scope>NUCLEOTIDE SEQUENCE [LARGE SCALE GENOMIC DNA]</scope>
    <source>
        <strain evidence="2 3">G5MAi6</strain>
    </source>
</reference>
<dbReference type="Pfam" id="PF13302">
    <property type="entry name" value="Acetyltransf_3"/>
    <property type="match status" value="1"/>
</dbReference>
<dbReference type="CDD" id="cd04301">
    <property type="entry name" value="NAT_SF"/>
    <property type="match status" value="1"/>
</dbReference>
<dbReference type="InterPro" id="IPR016181">
    <property type="entry name" value="Acyl_CoA_acyltransferase"/>
</dbReference>